<evidence type="ECO:0000259" key="3">
    <source>
        <dbReference type="Pfam" id="PF18008"/>
    </source>
</evidence>
<dbReference type="AlphaFoldDB" id="A0A9X4XA62"/>
<organism evidence="4 5">
    <name type="scientific">Lactobacillus johnsonii</name>
    <dbReference type="NCBI Taxonomy" id="33959"/>
    <lineage>
        <taxon>Bacteria</taxon>
        <taxon>Bacillati</taxon>
        <taxon>Bacillota</taxon>
        <taxon>Bacilli</taxon>
        <taxon>Lactobacillales</taxon>
        <taxon>Lactobacillaceae</taxon>
        <taxon>Lactobacillus</taxon>
    </lineage>
</organism>
<gene>
    <name evidence="4" type="ORF">GJU95_07580</name>
</gene>
<feature type="region of interest" description="Disordered" evidence="1">
    <location>
        <begin position="136"/>
        <end position="183"/>
    </location>
</feature>
<evidence type="ECO:0000313" key="4">
    <source>
        <dbReference type="EMBL" id="MTE03626.1"/>
    </source>
</evidence>
<name>A0A9X4XA62_LACJH</name>
<evidence type="ECO:0000259" key="2">
    <source>
        <dbReference type="Pfam" id="PF06970"/>
    </source>
</evidence>
<dbReference type="Pfam" id="PF06970">
    <property type="entry name" value="RepA_N"/>
    <property type="match status" value="1"/>
</dbReference>
<dbReference type="Proteomes" id="UP000488295">
    <property type="component" value="Unassembled WGS sequence"/>
</dbReference>
<dbReference type="RefSeq" id="WP_155692796.1">
    <property type="nucleotide sequence ID" value="NZ_WKKC01000021.1"/>
</dbReference>
<dbReference type="InterPro" id="IPR010724">
    <property type="entry name" value="RepA_N"/>
</dbReference>
<comment type="caution">
    <text evidence="4">The sequence shown here is derived from an EMBL/GenBank/DDBJ whole genome shotgun (WGS) entry which is preliminary data.</text>
</comment>
<accession>A0A9X4XA62</accession>
<reference evidence="4 5" key="1">
    <citation type="submission" date="2019-11" db="EMBL/GenBank/DDBJ databases">
        <title>Gastrointestinal microbiota of Peromyscus leucopus.</title>
        <authorList>
            <person name="Milovic A."/>
            <person name="Bassam K."/>
            <person name="Barbour A.G."/>
        </authorList>
    </citation>
    <scope>NUCLEOTIDE SEQUENCE [LARGE SCALE GENOMIC DNA]</scope>
    <source>
        <strain evidence="4 5">LL8</strain>
    </source>
</reference>
<dbReference type="InterPro" id="IPR041151">
    <property type="entry name" value="Bac_RepA_C"/>
</dbReference>
<feature type="domain" description="Replication initiator protein A C-terminal" evidence="3">
    <location>
        <begin position="245"/>
        <end position="344"/>
    </location>
</feature>
<proteinExistence type="predicted"/>
<feature type="domain" description="Replication initiator A N-terminal" evidence="2">
    <location>
        <begin position="21"/>
        <end position="95"/>
    </location>
</feature>
<dbReference type="EMBL" id="WKKC01000021">
    <property type="protein sequence ID" value="MTE03626.1"/>
    <property type="molecule type" value="Genomic_DNA"/>
</dbReference>
<evidence type="ECO:0000313" key="5">
    <source>
        <dbReference type="Proteomes" id="UP000488295"/>
    </source>
</evidence>
<sequence length="355" mass="40669">MSANTVQSTNFYNVKDVFAEKYYQLPMVFFTNEKYKKMRLDAKVAYALLKDRFSYSVKNNWIDEDGNIYFIFTNKELSKLLQCNEKTLIKTKKELVQKNLLVQKRIGLNKPNHLYLLRPEVSSQDVYLINNRDKNPEKEASALQPQGTVKNAVPEKEASAPQPQGTVKNAVPEKEASALQPQGTVKNTANLDYIILDTNKIHTNTSLDFSSKNYSQQEQQKQNSDLVHSAASFMTKTDEDGSYILNHDATAFLGAWCKTPGQMHQVVGIILNAKKAVEQDMQKQRPNDNETDILNISKGDSELKNLIGLTLKRYFNAIKVREENGNPIRDYEGYLYRTMQNMFWLYVNKHSATLN</sequence>
<protein>
    <submittedName>
        <fullName evidence="4">Plasmid replication initiation protein</fullName>
    </submittedName>
</protein>
<evidence type="ECO:0000256" key="1">
    <source>
        <dbReference type="SAM" id="MobiDB-lite"/>
    </source>
</evidence>
<dbReference type="Pfam" id="PF18008">
    <property type="entry name" value="Bac_RepA_C"/>
    <property type="match status" value="1"/>
</dbReference>